<dbReference type="PIRSF" id="PIRSF002746">
    <property type="entry name" value="Gluconate_transporter"/>
    <property type="match status" value="1"/>
</dbReference>
<sequence length="440" mass="46521">MSFIIVLSGIVLLVLLITLLRLNAFLAFLIVSILMGLVKHMTVTAVVGSIQKGIGDILGSLVILIGLGAMLGKLIADSGAAVRISTALTNLFGKKYLQWAMVLTAFIVGIPLFYGVGFVLLVPLVITVTSRYNIPAVYIGLPTLAALSVTHGYLPPHPSPVALIQQFHAQIGMTLLYGLCIAIPAIILAGPVFSITLKKYTAKPLATFAAKEIPESELPGTFTSFMAAFLPVVLIALHAVLQITTPATSKFYPILHSIDDGAMAVIAMLISVLTAAYTLGVKRGKKMEAVMGTLSESVKDVVLILLIIGGAGALKQVLTDSGLNNAIVDQLQNMHVHPLLLAWSISAIIRVCIGSATIAGVTTAGIVAPLIATTGVNPNLMVLATGAGSLMFSHVNDPGFWMFKEYFNLTFKDTLKTWSIMETIVSVVGLVGVFVINSFL</sequence>
<keyword evidence="6 8" id="KW-0472">Membrane</keyword>
<accession>A0A3E1NNE7</accession>
<evidence type="ECO:0000313" key="9">
    <source>
        <dbReference type="EMBL" id="RFM29451.1"/>
    </source>
</evidence>
<protein>
    <submittedName>
        <fullName evidence="9">Gluconate transporter</fullName>
    </submittedName>
</protein>
<keyword evidence="3" id="KW-1003">Cell membrane</keyword>
<dbReference type="AlphaFoldDB" id="A0A3E1NNE7"/>
<dbReference type="RefSeq" id="WP_116845208.1">
    <property type="nucleotide sequence ID" value="NZ_QTJU01000001.1"/>
</dbReference>
<evidence type="ECO:0000256" key="4">
    <source>
        <dbReference type="ARBA" id="ARBA00022692"/>
    </source>
</evidence>
<feature type="transmembrane region" description="Helical" evidence="8">
    <location>
        <begin position="339"/>
        <end position="372"/>
    </location>
</feature>
<feature type="transmembrane region" description="Helical" evidence="8">
    <location>
        <begin position="301"/>
        <end position="319"/>
    </location>
</feature>
<comment type="caution">
    <text evidence="9">The sequence shown here is derived from an EMBL/GenBank/DDBJ whole genome shotgun (WGS) entry which is preliminary data.</text>
</comment>
<comment type="subcellular location">
    <subcellularLocation>
        <location evidence="1">Cell membrane</location>
        <topology evidence="1">Multi-pass membrane protein</topology>
    </subcellularLocation>
</comment>
<organism evidence="9 10">
    <name type="scientific">Deminuibacter soli</name>
    <dbReference type="NCBI Taxonomy" id="2291815"/>
    <lineage>
        <taxon>Bacteria</taxon>
        <taxon>Pseudomonadati</taxon>
        <taxon>Bacteroidota</taxon>
        <taxon>Chitinophagia</taxon>
        <taxon>Chitinophagales</taxon>
        <taxon>Chitinophagaceae</taxon>
        <taxon>Deminuibacter</taxon>
    </lineage>
</organism>
<comment type="similarity">
    <text evidence="7">Belongs to the GntP permease family.</text>
</comment>
<reference evidence="9 10" key="1">
    <citation type="submission" date="2018-08" db="EMBL/GenBank/DDBJ databases">
        <title>Chitinophagaceae sp. K23C18032701, a novel bacterium isolated from forest soil.</title>
        <authorList>
            <person name="Wang C."/>
        </authorList>
    </citation>
    <scope>NUCLEOTIDE SEQUENCE [LARGE SCALE GENOMIC DNA]</scope>
    <source>
        <strain evidence="9 10">K23C18032701</strain>
    </source>
</reference>
<dbReference type="OrthoDB" id="9787129at2"/>
<evidence type="ECO:0000256" key="5">
    <source>
        <dbReference type="ARBA" id="ARBA00022989"/>
    </source>
</evidence>
<evidence type="ECO:0000256" key="7">
    <source>
        <dbReference type="ARBA" id="ARBA00049663"/>
    </source>
</evidence>
<dbReference type="Proteomes" id="UP000261284">
    <property type="component" value="Unassembled WGS sequence"/>
</dbReference>
<dbReference type="Pfam" id="PF02447">
    <property type="entry name" value="GntP_permease"/>
    <property type="match status" value="1"/>
</dbReference>
<evidence type="ECO:0000256" key="8">
    <source>
        <dbReference type="SAM" id="Phobius"/>
    </source>
</evidence>
<dbReference type="InterPro" id="IPR003474">
    <property type="entry name" value="Glcn_transporter"/>
</dbReference>
<dbReference type="NCBIfam" id="TIGR00791">
    <property type="entry name" value="gntP"/>
    <property type="match status" value="1"/>
</dbReference>
<evidence type="ECO:0000256" key="3">
    <source>
        <dbReference type="ARBA" id="ARBA00022475"/>
    </source>
</evidence>
<dbReference type="GO" id="GO:0005886">
    <property type="term" value="C:plasma membrane"/>
    <property type="evidence" value="ECO:0007669"/>
    <property type="project" value="UniProtKB-SubCell"/>
</dbReference>
<keyword evidence="5 8" id="KW-1133">Transmembrane helix</keyword>
<proteinExistence type="inferred from homology"/>
<feature type="transmembrane region" description="Helical" evidence="8">
    <location>
        <begin position="6"/>
        <end position="37"/>
    </location>
</feature>
<evidence type="ECO:0000256" key="2">
    <source>
        <dbReference type="ARBA" id="ARBA00022448"/>
    </source>
</evidence>
<feature type="transmembrane region" description="Helical" evidence="8">
    <location>
        <begin position="261"/>
        <end position="280"/>
    </location>
</feature>
<feature type="transmembrane region" description="Helical" evidence="8">
    <location>
        <begin position="136"/>
        <end position="154"/>
    </location>
</feature>
<dbReference type="GO" id="GO:0015128">
    <property type="term" value="F:gluconate transmembrane transporter activity"/>
    <property type="evidence" value="ECO:0007669"/>
    <property type="project" value="InterPro"/>
</dbReference>
<feature type="transmembrane region" description="Helical" evidence="8">
    <location>
        <begin position="415"/>
        <end position="436"/>
    </location>
</feature>
<dbReference type="PANTHER" id="PTHR30354">
    <property type="entry name" value="GNT FAMILY GLUCONATE TRANSPORTER"/>
    <property type="match status" value="1"/>
</dbReference>
<feature type="transmembrane region" description="Helical" evidence="8">
    <location>
        <begin position="174"/>
        <end position="197"/>
    </location>
</feature>
<dbReference type="PANTHER" id="PTHR30354:SF22">
    <property type="entry name" value="HIGH-AFFINITY GLUCONATE TRANSPORTER"/>
    <property type="match status" value="1"/>
</dbReference>
<gene>
    <name evidence="9" type="ORF">DXN05_00230</name>
</gene>
<evidence type="ECO:0000256" key="1">
    <source>
        <dbReference type="ARBA" id="ARBA00004651"/>
    </source>
</evidence>
<keyword evidence="10" id="KW-1185">Reference proteome</keyword>
<feature type="transmembrane region" description="Helical" evidence="8">
    <location>
        <begin position="218"/>
        <end position="241"/>
    </location>
</feature>
<feature type="transmembrane region" description="Helical" evidence="8">
    <location>
        <begin position="96"/>
        <end position="124"/>
    </location>
</feature>
<feature type="transmembrane region" description="Helical" evidence="8">
    <location>
        <begin position="57"/>
        <end position="76"/>
    </location>
</feature>
<evidence type="ECO:0000313" key="10">
    <source>
        <dbReference type="Proteomes" id="UP000261284"/>
    </source>
</evidence>
<keyword evidence="4 8" id="KW-0812">Transmembrane</keyword>
<evidence type="ECO:0000256" key="6">
    <source>
        <dbReference type="ARBA" id="ARBA00023136"/>
    </source>
</evidence>
<keyword evidence="2" id="KW-0813">Transport</keyword>
<dbReference type="EMBL" id="QTJU01000001">
    <property type="protein sequence ID" value="RFM29451.1"/>
    <property type="molecule type" value="Genomic_DNA"/>
</dbReference>
<name>A0A3E1NNE7_9BACT</name>